<comment type="function">
    <text evidence="5">Involved in transvection phenomena (= synapsis-dependent gene expression), where the synaptic pairing of chromosomes carrying genes with which zeste interacts influences the expression of these genes. Zeste binds to DNA and stimulates transcription from a nearby promoter.</text>
</comment>
<feature type="domain" description="Myb/SANT-like DNA-binding" evidence="6">
    <location>
        <begin position="6"/>
        <end position="82"/>
    </location>
</feature>
<evidence type="ECO:0000259" key="6">
    <source>
        <dbReference type="Pfam" id="PF13873"/>
    </source>
</evidence>
<gene>
    <name evidence="7" type="ORF">PAPOLLO_LOCUS23560</name>
</gene>
<dbReference type="Pfam" id="PF13873">
    <property type="entry name" value="Myb_DNA-bind_5"/>
    <property type="match status" value="1"/>
</dbReference>
<dbReference type="AlphaFoldDB" id="A0A8S3XYP8"/>
<evidence type="ECO:0000313" key="8">
    <source>
        <dbReference type="Proteomes" id="UP000691718"/>
    </source>
</evidence>
<evidence type="ECO:0000256" key="1">
    <source>
        <dbReference type="ARBA" id="ARBA00011764"/>
    </source>
</evidence>
<reference evidence="7" key="1">
    <citation type="submission" date="2021-04" db="EMBL/GenBank/DDBJ databases">
        <authorList>
            <person name="Tunstrom K."/>
        </authorList>
    </citation>
    <scope>NUCLEOTIDE SEQUENCE</scope>
</reference>
<accession>A0A8S3XYP8</accession>
<evidence type="ECO:0000256" key="4">
    <source>
        <dbReference type="ARBA" id="ARBA00023163"/>
    </source>
</evidence>
<dbReference type="InterPro" id="IPR028002">
    <property type="entry name" value="Myb_DNA-bind_5"/>
</dbReference>
<protein>
    <recommendedName>
        <fullName evidence="2">Regulatory protein zeste</fullName>
    </recommendedName>
</protein>
<name>A0A8S3XYP8_PARAO</name>
<comment type="subunit">
    <text evidence="1">Self-associates forming complexes of several hundred monomers.</text>
</comment>
<evidence type="ECO:0000256" key="2">
    <source>
        <dbReference type="ARBA" id="ARBA00016807"/>
    </source>
</evidence>
<dbReference type="PANTHER" id="PTHR21411">
    <property type="entry name" value="APONTIC"/>
    <property type="match status" value="1"/>
</dbReference>
<dbReference type="PANTHER" id="PTHR21411:SF0">
    <property type="entry name" value="REGULATORY PROTEIN ZESTE"/>
    <property type="match status" value="1"/>
</dbReference>
<evidence type="ECO:0000313" key="7">
    <source>
        <dbReference type="EMBL" id="CAG5046352.1"/>
    </source>
</evidence>
<dbReference type="Proteomes" id="UP000691718">
    <property type="component" value="Unassembled WGS sequence"/>
</dbReference>
<dbReference type="EMBL" id="CAJQZP010001441">
    <property type="protein sequence ID" value="CAG5046352.1"/>
    <property type="molecule type" value="Genomic_DNA"/>
</dbReference>
<evidence type="ECO:0000256" key="5">
    <source>
        <dbReference type="ARBA" id="ARBA00025466"/>
    </source>
</evidence>
<keyword evidence="3" id="KW-0805">Transcription regulation</keyword>
<evidence type="ECO:0000256" key="3">
    <source>
        <dbReference type="ARBA" id="ARBA00023015"/>
    </source>
</evidence>
<sequence length="231" mass="26931">MTEVDRKKPFSSLEKDLFLNIIQKYDTILTSKQTNATSALKKKQSWEKIAEEFNESSIVTQKASTKQLIKLWYNMKAKARESKTKENIRHLTGGGPSVVDMDSIDSKVMDIDKNILTNIAVDIDSDIDGNIVLLGDSNNEAWCKTAEETIQVSQEEKEINFKTPIKKSYDNLRSNKIDTLKCKILEEELEFKKKMHEEELKMKILEREHKENLFKIEMQIKLKELEKHYQE</sequence>
<keyword evidence="8" id="KW-1185">Reference proteome</keyword>
<comment type="caution">
    <text evidence="7">The sequence shown here is derived from an EMBL/GenBank/DDBJ whole genome shotgun (WGS) entry which is preliminary data.</text>
</comment>
<organism evidence="7 8">
    <name type="scientific">Parnassius apollo</name>
    <name type="common">Apollo butterfly</name>
    <name type="synonym">Papilio apollo</name>
    <dbReference type="NCBI Taxonomy" id="110799"/>
    <lineage>
        <taxon>Eukaryota</taxon>
        <taxon>Metazoa</taxon>
        <taxon>Ecdysozoa</taxon>
        <taxon>Arthropoda</taxon>
        <taxon>Hexapoda</taxon>
        <taxon>Insecta</taxon>
        <taxon>Pterygota</taxon>
        <taxon>Neoptera</taxon>
        <taxon>Endopterygota</taxon>
        <taxon>Lepidoptera</taxon>
        <taxon>Glossata</taxon>
        <taxon>Ditrysia</taxon>
        <taxon>Papilionoidea</taxon>
        <taxon>Papilionidae</taxon>
        <taxon>Parnassiinae</taxon>
        <taxon>Parnassini</taxon>
        <taxon>Parnassius</taxon>
        <taxon>Parnassius</taxon>
    </lineage>
</organism>
<proteinExistence type="predicted"/>
<keyword evidence="4" id="KW-0804">Transcription</keyword>
<dbReference type="OrthoDB" id="3066195at2759"/>